<protein>
    <recommendedName>
        <fullName evidence="1">YTH domain-containing family protein</fullName>
    </recommendedName>
</protein>
<comment type="caution">
    <text evidence="4">The sequence shown here is derived from an EMBL/GenBank/DDBJ whole genome shotgun (WGS) entry which is preliminary data.</text>
</comment>
<reference evidence="4" key="1">
    <citation type="submission" date="2023-02" db="EMBL/GenBank/DDBJ databases">
        <title>Genome of toxic invasive species Heracleum sosnowskyi carries increased number of genes despite the absence of recent whole-genome duplications.</title>
        <authorList>
            <person name="Schelkunov M."/>
            <person name="Shtratnikova V."/>
            <person name="Makarenko M."/>
            <person name="Klepikova A."/>
            <person name="Omelchenko D."/>
            <person name="Novikova G."/>
            <person name="Obukhova E."/>
            <person name="Bogdanov V."/>
            <person name="Penin A."/>
            <person name="Logacheva M."/>
        </authorList>
    </citation>
    <scope>NUCLEOTIDE SEQUENCE</scope>
    <source>
        <strain evidence="4">Hsosn_3</strain>
        <tissue evidence="4">Leaf</tissue>
    </source>
</reference>
<dbReference type="PANTHER" id="PTHR12357:SF95">
    <property type="entry name" value="YTH DOMAIN-CONTAINING FAMILY PROTEIN"/>
    <property type="match status" value="1"/>
</dbReference>
<name>A0AAD8MJD0_9APIA</name>
<gene>
    <name evidence="4" type="ORF">POM88_030416</name>
</gene>
<dbReference type="GO" id="GO:1990247">
    <property type="term" value="F:N6-methyladenosine-containing RNA reader activity"/>
    <property type="evidence" value="ECO:0007669"/>
    <property type="project" value="UniProtKB-UniRule"/>
</dbReference>
<dbReference type="GO" id="GO:0061157">
    <property type="term" value="P:mRNA destabilization"/>
    <property type="evidence" value="ECO:0007669"/>
    <property type="project" value="TreeGrafter"/>
</dbReference>
<dbReference type="EMBL" id="JAUIZM010000007">
    <property type="protein sequence ID" value="KAK1374223.1"/>
    <property type="molecule type" value="Genomic_DNA"/>
</dbReference>
<feature type="compositionally biased region" description="Polar residues" evidence="2">
    <location>
        <begin position="60"/>
        <end position="71"/>
    </location>
</feature>
<evidence type="ECO:0000313" key="4">
    <source>
        <dbReference type="EMBL" id="KAK1374223.1"/>
    </source>
</evidence>
<dbReference type="GO" id="GO:0003729">
    <property type="term" value="F:mRNA binding"/>
    <property type="evidence" value="ECO:0007669"/>
    <property type="project" value="UniProtKB-UniRule"/>
</dbReference>
<feature type="compositionally biased region" description="Polar residues" evidence="2">
    <location>
        <begin position="568"/>
        <end position="577"/>
    </location>
</feature>
<dbReference type="InterPro" id="IPR045168">
    <property type="entry name" value="YTH_prot"/>
</dbReference>
<feature type="region of interest" description="Disordered" evidence="2">
    <location>
        <begin position="54"/>
        <end position="86"/>
    </location>
</feature>
<keyword evidence="5" id="KW-1185">Reference proteome</keyword>
<dbReference type="Gene3D" id="3.10.590.10">
    <property type="entry name" value="ph1033 like domains"/>
    <property type="match status" value="1"/>
</dbReference>
<evidence type="ECO:0000313" key="5">
    <source>
        <dbReference type="Proteomes" id="UP001237642"/>
    </source>
</evidence>
<evidence type="ECO:0000256" key="1">
    <source>
        <dbReference type="RuleBase" id="RU369095"/>
    </source>
</evidence>
<comment type="function">
    <text evidence="1">Specifically recognizes and binds N6-methyladenosine (m6A)-containing RNAs, and regulates mRNA stability. M6A is a modification present at internal sites of mRNAs and some non-coding RNAs and plays a role in mRNA stability and processing.</text>
</comment>
<proteinExistence type="inferred from homology"/>
<dbReference type="InterPro" id="IPR007275">
    <property type="entry name" value="YTH_domain"/>
</dbReference>
<dbReference type="Pfam" id="PF04146">
    <property type="entry name" value="YTH"/>
    <property type="match status" value="1"/>
</dbReference>
<evidence type="ECO:0000256" key="2">
    <source>
        <dbReference type="SAM" id="MobiDB-lite"/>
    </source>
</evidence>
<feature type="region of interest" description="Disordered" evidence="2">
    <location>
        <begin position="311"/>
        <end position="334"/>
    </location>
</feature>
<dbReference type="AlphaFoldDB" id="A0AAD8MJD0"/>
<dbReference type="Proteomes" id="UP001237642">
    <property type="component" value="Unassembled WGS sequence"/>
</dbReference>
<dbReference type="GO" id="GO:0005737">
    <property type="term" value="C:cytoplasm"/>
    <property type="evidence" value="ECO:0007669"/>
    <property type="project" value="TreeGrafter"/>
</dbReference>
<reference evidence="4" key="2">
    <citation type="submission" date="2023-05" db="EMBL/GenBank/DDBJ databases">
        <authorList>
            <person name="Schelkunov M.I."/>
        </authorList>
    </citation>
    <scope>NUCLEOTIDE SEQUENCE</scope>
    <source>
        <strain evidence="4">Hsosn_3</strain>
        <tissue evidence="4">Leaf</tissue>
    </source>
</reference>
<dbReference type="PANTHER" id="PTHR12357">
    <property type="entry name" value="YTH YT521-B HOMOLOGY DOMAIN-CONTAINING"/>
    <property type="match status" value="1"/>
</dbReference>
<accession>A0AAD8MJD0</accession>
<sequence length="593" mass="66003">MKLFWQCYVLAHHIQVLEFAMARELKPEKSDSLAAHMKSDVRAPLVERDKDALKNVIPPHTSSRGSSSNAAATMKGETGEHSASEQGGYYPHTSCYPYHYSVYNGSYNQLDGQGYRDAGSGSSSYKSNDGSHLYYMPAYNNYPAGTYMCVDGNQPYGSSSGYVQNASVYGSEIMPHYYWNTTQVSDATHGIAAARGGAKFSLSSDISANTNGSDDQMKRFNFFDSKAPTSAQNTNSTEYSSKFYESLLYGQSLRNSHQLSSSSLLPGAAQKFQSYGKWSPFSGSKQGGYFAEDAALNYKRADAKIWRGNNGSSSSKNSIYGELGDADDLTRGPRRLGKNIPLASSAEKEQMGLSVNRYQFNSEDFQIDYDEAKFYVIKSYNEDNIHKSVKYNVWSSTPDGNKKLDAAFRDKMAKTSESGIECPIFLFFSVNGSGQFVGVAEMIGPVDFNSNLSFWELNKWTGFFPVKWHIIKDVPNAQLRHIILENNDHRPVTFTRDSQEVGLEQGLEMLQIFKTFAKESSLLEDFDFYEKREKSHESKTNTASQPEILGNRDSPKPKKECKRIVGENSGSSNDFSDATSSLIQLAKNLSLSK</sequence>
<keyword evidence="1" id="KW-0694">RNA-binding</keyword>
<evidence type="ECO:0000259" key="3">
    <source>
        <dbReference type="PROSITE" id="PS50882"/>
    </source>
</evidence>
<feature type="domain" description="YTH" evidence="3">
    <location>
        <begin position="372"/>
        <end position="513"/>
    </location>
</feature>
<comment type="similarity">
    <text evidence="1">Belongs to the YTHDF family.</text>
</comment>
<feature type="region of interest" description="Disordered" evidence="2">
    <location>
        <begin position="534"/>
        <end position="577"/>
    </location>
</feature>
<dbReference type="CDD" id="cd21134">
    <property type="entry name" value="YTH"/>
    <property type="match status" value="1"/>
</dbReference>
<feature type="compositionally biased region" description="Basic and acidic residues" evidence="2">
    <location>
        <begin position="553"/>
        <end position="565"/>
    </location>
</feature>
<dbReference type="PROSITE" id="PS50882">
    <property type="entry name" value="YTH"/>
    <property type="match status" value="1"/>
</dbReference>
<organism evidence="4 5">
    <name type="scientific">Heracleum sosnowskyi</name>
    <dbReference type="NCBI Taxonomy" id="360622"/>
    <lineage>
        <taxon>Eukaryota</taxon>
        <taxon>Viridiplantae</taxon>
        <taxon>Streptophyta</taxon>
        <taxon>Embryophyta</taxon>
        <taxon>Tracheophyta</taxon>
        <taxon>Spermatophyta</taxon>
        <taxon>Magnoliopsida</taxon>
        <taxon>eudicotyledons</taxon>
        <taxon>Gunneridae</taxon>
        <taxon>Pentapetalae</taxon>
        <taxon>asterids</taxon>
        <taxon>campanulids</taxon>
        <taxon>Apiales</taxon>
        <taxon>Apiaceae</taxon>
        <taxon>Apioideae</taxon>
        <taxon>apioid superclade</taxon>
        <taxon>Tordylieae</taxon>
        <taxon>Tordyliinae</taxon>
        <taxon>Heracleum</taxon>
    </lineage>
</organism>